<evidence type="ECO:0000256" key="4">
    <source>
        <dbReference type="ARBA" id="ARBA00022917"/>
    </source>
</evidence>
<dbReference type="InterPro" id="IPR036477">
    <property type="entry name" value="Formyl_transf_N_sf"/>
</dbReference>
<dbReference type="Proteomes" id="UP001594351">
    <property type="component" value="Unassembled WGS sequence"/>
</dbReference>
<feature type="domain" description="Formyl transferase N-terminal" evidence="6">
    <location>
        <begin position="7"/>
        <end position="184"/>
    </location>
</feature>
<dbReference type="InterPro" id="IPR002376">
    <property type="entry name" value="Formyl_transf_N"/>
</dbReference>
<dbReference type="InterPro" id="IPR005793">
    <property type="entry name" value="Formyl_trans_C"/>
</dbReference>
<dbReference type="Pfam" id="PF00551">
    <property type="entry name" value="Formyl_trans_N"/>
    <property type="match status" value="1"/>
</dbReference>
<dbReference type="PANTHER" id="PTHR11138:SF5">
    <property type="entry name" value="METHIONYL-TRNA FORMYLTRANSFERASE, MITOCHONDRIAL"/>
    <property type="match status" value="1"/>
</dbReference>
<gene>
    <name evidence="5 8" type="primary">fmt</name>
    <name evidence="8" type="ORF">ACFL27_25705</name>
</gene>
<protein>
    <recommendedName>
        <fullName evidence="2 5">Methionyl-tRNA formyltransferase</fullName>
        <ecNumber evidence="2 5">2.1.2.9</ecNumber>
    </recommendedName>
</protein>
<feature type="binding site" evidence="5">
    <location>
        <begin position="114"/>
        <end position="117"/>
    </location>
    <ligand>
        <name>(6S)-5,6,7,8-tetrahydrofolate</name>
        <dbReference type="ChEBI" id="CHEBI:57453"/>
    </ligand>
</feature>
<dbReference type="InterPro" id="IPR011034">
    <property type="entry name" value="Formyl_transferase-like_C_sf"/>
</dbReference>
<dbReference type="InterPro" id="IPR044135">
    <property type="entry name" value="Met-tRNA-FMT_C"/>
</dbReference>
<sequence length="318" mass="35520">MTAKVFNIVFMGTPEFAVPTLEKIITETAHHLIGVITQPDRPKGRGLKKIESPVKKVAVRYGIPVLQPEKLRKSAREWLHQLQPDLIVVVAYGKILSKSILQIPAWGCINVHASLLPLYRGAAPINWALIKGETVSGITTMLMDPGMDTGDILLQEQCHIAPHDTAETLHDSLAVMGATLLLQTLQKLSTGDIEPQKQNEALATYAPLLKKEDGRLNWLQNSHEIYNFIRGLYPWPGAFTFYKHKRVKVLQATLEPAEQRSSHPPGSFLEFDKKQGLRVATGSGSLWINKLQPESKGPLSARDFYNGYRCQLRDCFTP</sequence>
<comment type="caution">
    <text evidence="8">The sequence shown here is derived from an EMBL/GenBank/DDBJ whole genome shotgun (WGS) entry which is preliminary data.</text>
</comment>
<dbReference type="CDD" id="cd08704">
    <property type="entry name" value="Met_tRNA_FMT_C"/>
    <property type="match status" value="1"/>
</dbReference>
<dbReference type="EMBL" id="JBHPBY010000544">
    <property type="protein sequence ID" value="MFC1853598.1"/>
    <property type="molecule type" value="Genomic_DNA"/>
</dbReference>
<evidence type="ECO:0000313" key="9">
    <source>
        <dbReference type="Proteomes" id="UP001594351"/>
    </source>
</evidence>
<dbReference type="InterPro" id="IPR041711">
    <property type="entry name" value="Met-tRNA-FMT_N"/>
</dbReference>
<comment type="function">
    <text evidence="5">Attaches a formyl group to the free amino group of methionyl-tRNA(fMet). The formyl group appears to play a dual role in the initiator identity of N-formylmethionyl-tRNA by promoting its recognition by IF2 and preventing the misappropriation of this tRNA by the elongation apparatus.</text>
</comment>
<dbReference type="Pfam" id="PF02911">
    <property type="entry name" value="Formyl_trans_C"/>
    <property type="match status" value="1"/>
</dbReference>
<organism evidence="8 9">
    <name type="scientific">candidate division CSSED10-310 bacterium</name>
    <dbReference type="NCBI Taxonomy" id="2855610"/>
    <lineage>
        <taxon>Bacteria</taxon>
        <taxon>Bacteria division CSSED10-310</taxon>
    </lineage>
</organism>
<dbReference type="HAMAP" id="MF_00182">
    <property type="entry name" value="Formyl_trans"/>
    <property type="match status" value="1"/>
</dbReference>
<dbReference type="InterPro" id="IPR005794">
    <property type="entry name" value="Fmt"/>
</dbReference>
<dbReference type="SUPFAM" id="SSF53328">
    <property type="entry name" value="Formyltransferase"/>
    <property type="match status" value="1"/>
</dbReference>
<evidence type="ECO:0000313" key="8">
    <source>
        <dbReference type="EMBL" id="MFC1853598.1"/>
    </source>
</evidence>
<comment type="similarity">
    <text evidence="1 5">Belongs to the Fmt family.</text>
</comment>
<evidence type="ECO:0000256" key="1">
    <source>
        <dbReference type="ARBA" id="ARBA00010699"/>
    </source>
</evidence>
<keyword evidence="3 5" id="KW-0808">Transferase</keyword>
<evidence type="ECO:0000259" key="7">
    <source>
        <dbReference type="Pfam" id="PF02911"/>
    </source>
</evidence>
<dbReference type="NCBIfam" id="TIGR00460">
    <property type="entry name" value="fmt"/>
    <property type="match status" value="1"/>
</dbReference>
<keyword evidence="9" id="KW-1185">Reference proteome</keyword>
<feature type="domain" description="Formyl transferase C-terminal" evidence="7">
    <location>
        <begin position="209"/>
        <end position="309"/>
    </location>
</feature>
<dbReference type="GO" id="GO:0004479">
    <property type="term" value="F:methionyl-tRNA formyltransferase activity"/>
    <property type="evidence" value="ECO:0007669"/>
    <property type="project" value="UniProtKB-EC"/>
</dbReference>
<evidence type="ECO:0000256" key="5">
    <source>
        <dbReference type="HAMAP-Rule" id="MF_00182"/>
    </source>
</evidence>
<dbReference type="CDD" id="cd08646">
    <property type="entry name" value="FMT_core_Met-tRNA-FMT_N"/>
    <property type="match status" value="1"/>
</dbReference>
<evidence type="ECO:0000259" key="6">
    <source>
        <dbReference type="Pfam" id="PF00551"/>
    </source>
</evidence>
<reference evidence="8 9" key="1">
    <citation type="submission" date="2024-09" db="EMBL/GenBank/DDBJ databases">
        <title>Laminarin stimulates single cell rates of sulfate reduction while oxygen inhibits transcriptomic activity in coastal marine sediment.</title>
        <authorList>
            <person name="Lindsay M."/>
            <person name="Orcutt B."/>
            <person name="Emerson D."/>
            <person name="Stepanauskas R."/>
            <person name="D'Angelo T."/>
        </authorList>
    </citation>
    <scope>NUCLEOTIDE SEQUENCE [LARGE SCALE GENOMIC DNA]</scope>
    <source>
        <strain evidence="8">SAG AM-311-K15</strain>
    </source>
</reference>
<dbReference type="PANTHER" id="PTHR11138">
    <property type="entry name" value="METHIONYL-TRNA FORMYLTRANSFERASE"/>
    <property type="match status" value="1"/>
</dbReference>
<comment type="catalytic activity">
    <reaction evidence="5">
        <text>L-methionyl-tRNA(fMet) + (6R)-10-formyltetrahydrofolate = N-formyl-L-methionyl-tRNA(fMet) + (6S)-5,6,7,8-tetrahydrofolate + H(+)</text>
        <dbReference type="Rhea" id="RHEA:24380"/>
        <dbReference type="Rhea" id="RHEA-COMP:9952"/>
        <dbReference type="Rhea" id="RHEA-COMP:9953"/>
        <dbReference type="ChEBI" id="CHEBI:15378"/>
        <dbReference type="ChEBI" id="CHEBI:57453"/>
        <dbReference type="ChEBI" id="CHEBI:78530"/>
        <dbReference type="ChEBI" id="CHEBI:78844"/>
        <dbReference type="ChEBI" id="CHEBI:195366"/>
        <dbReference type="EC" id="2.1.2.9"/>
    </reaction>
</comment>
<dbReference type="SUPFAM" id="SSF50486">
    <property type="entry name" value="FMT C-terminal domain-like"/>
    <property type="match status" value="1"/>
</dbReference>
<evidence type="ECO:0000256" key="2">
    <source>
        <dbReference type="ARBA" id="ARBA00012261"/>
    </source>
</evidence>
<dbReference type="EC" id="2.1.2.9" evidence="2 5"/>
<name>A0ABV6Z571_UNCC1</name>
<evidence type="ECO:0000256" key="3">
    <source>
        <dbReference type="ARBA" id="ARBA00022679"/>
    </source>
</evidence>
<proteinExistence type="inferred from homology"/>
<accession>A0ABV6Z571</accession>
<keyword evidence="4 5" id="KW-0648">Protein biosynthesis</keyword>
<dbReference type="Gene3D" id="3.40.50.12230">
    <property type="match status" value="1"/>
</dbReference>